<dbReference type="EMBL" id="JARKNE010000008">
    <property type="protein sequence ID" value="KAK5810812.1"/>
    <property type="molecule type" value="Genomic_DNA"/>
</dbReference>
<keyword evidence="1" id="KW-0812">Transmembrane</keyword>
<sequence>MKIAKGLMDFPQALFSCYRKGCRDLWRLKINLVFSSNLNIGMLLLLNGIFMSRLRTFFPPEDSIKSALSFYDTLKSTYFLNKFWFRGFAAIAYSCFVVLVETVQL</sequence>
<organism evidence="2 3">
    <name type="scientific">Gossypium arboreum</name>
    <name type="common">Tree cotton</name>
    <name type="synonym">Gossypium nanking</name>
    <dbReference type="NCBI Taxonomy" id="29729"/>
    <lineage>
        <taxon>Eukaryota</taxon>
        <taxon>Viridiplantae</taxon>
        <taxon>Streptophyta</taxon>
        <taxon>Embryophyta</taxon>
        <taxon>Tracheophyta</taxon>
        <taxon>Spermatophyta</taxon>
        <taxon>Magnoliopsida</taxon>
        <taxon>eudicotyledons</taxon>
        <taxon>Gunneridae</taxon>
        <taxon>Pentapetalae</taxon>
        <taxon>rosids</taxon>
        <taxon>malvids</taxon>
        <taxon>Malvales</taxon>
        <taxon>Malvaceae</taxon>
        <taxon>Malvoideae</taxon>
        <taxon>Gossypium</taxon>
    </lineage>
</organism>
<keyword evidence="3" id="KW-1185">Reference proteome</keyword>
<keyword evidence="1" id="KW-1133">Transmembrane helix</keyword>
<evidence type="ECO:0000313" key="3">
    <source>
        <dbReference type="Proteomes" id="UP001358586"/>
    </source>
</evidence>
<evidence type="ECO:0000313" key="2">
    <source>
        <dbReference type="EMBL" id="KAK5810812.1"/>
    </source>
</evidence>
<proteinExistence type="predicted"/>
<reference evidence="2 3" key="1">
    <citation type="submission" date="2023-03" db="EMBL/GenBank/DDBJ databases">
        <title>WGS of Gossypium arboreum.</title>
        <authorList>
            <person name="Yu D."/>
        </authorList>
    </citation>
    <scope>NUCLEOTIDE SEQUENCE [LARGE SCALE GENOMIC DNA]</scope>
    <source>
        <tissue evidence="2">Leaf</tissue>
    </source>
</reference>
<feature type="transmembrane region" description="Helical" evidence="1">
    <location>
        <begin position="83"/>
        <end position="103"/>
    </location>
</feature>
<comment type="caution">
    <text evidence="2">The sequence shown here is derived from an EMBL/GenBank/DDBJ whole genome shotgun (WGS) entry which is preliminary data.</text>
</comment>
<feature type="transmembrane region" description="Helical" evidence="1">
    <location>
        <begin position="30"/>
        <end position="50"/>
    </location>
</feature>
<dbReference type="Proteomes" id="UP001358586">
    <property type="component" value="Chromosome 8"/>
</dbReference>
<protein>
    <submittedName>
        <fullName evidence="2">Uncharacterized protein</fullName>
    </submittedName>
</protein>
<name>A0ABR0NWU5_GOSAR</name>
<accession>A0ABR0NWU5</accession>
<gene>
    <name evidence="2" type="ORF">PVK06_026129</name>
</gene>
<evidence type="ECO:0000256" key="1">
    <source>
        <dbReference type="SAM" id="Phobius"/>
    </source>
</evidence>
<keyword evidence="1" id="KW-0472">Membrane</keyword>